<dbReference type="InterPro" id="IPR021836">
    <property type="entry name" value="DUF3429"/>
</dbReference>
<dbReference type="AlphaFoldDB" id="A0A6A6JKF6"/>
<keyword evidence="4" id="KW-1185">Reference proteome</keyword>
<name>A0A6A6JKF6_WESOR</name>
<evidence type="ECO:0000313" key="4">
    <source>
        <dbReference type="Proteomes" id="UP000800097"/>
    </source>
</evidence>
<evidence type="ECO:0000256" key="1">
    <source>
        <dbReference type="SAM" id="MobiDB-lite"/>
    </source>
</evidence>
<sequence length="350" mass="38108">MLRSGASRLASSSFMTPMIRPTSTALNRSVSVQWNAKLTSMATQRPRLAPMARLGPLQATLRRRTMADKIDREAEKKYAHEKLEPTPETVTSSSTMQPVFGGKSAGKPLSMPEPDMTAGLRGDIKTIRDTFDLSEVPRQAYYIGLAGVLPYLATCLSTVACAYDINHDGYGYFLSAKNAETLLHILEPIQIGYGAVILSFLGAIHWGLEFGGYGGYHGYRRYAIGVIAPAVAWPTMLMPVEYALISQFCAFMGLYYVDTKATAQAWTPPWYAIYRFVLTGIVGASIAISLMGRGEVADKLSPIPGAVDRIKTLREGAGEELAKHEEALRVQNAAKQAESEGGEGRKSRAT</sequence>
<feature type="transmembrane region" description="Helical" evidence="2">
    <location>
        <begin position="272"/>
        <end position="291"/>
    </location>
</feature>
<dbReference type="Proteomes" id="UP000800097">
    <property type="component" value="Unassembled WGS sequence"/>
</dbReference>
<keyword evidence="2" id="KW-0812">Transmembrane</keyword>
<dbReference type="Pfam" id="PF11911">
    <property type="entry name" value="DUF3429"/>
    <property type="match status" value="1"/>
</dbReference>
<dbReference type="PANTHER" id="PTHR15887">
    <property type="entry name" value="TRANSMEMBRANE PROTEIN 69"/>
    <property type="match status" value="1"/>
</dbReference>
<protein>
    <submittedName>
        <fullName evidence="3">Uncharacterized protein</fullName>
    </submittedName>
</protein>
<evidence type="ECO:0000256" key="2">
    <source>
        <dbReference type="SAM" id="Phobius"/>
    </source>
</evidence>
<keyword evidence="2" id="KW-1133">Transmembrane helix</keyword>
<dbReference type="OrthoDB" id="194289at2759"/>
<reference evidence="3" key="1">
    <citation type="journal article" date="2020" name="Stud. Mycol.">
        <title>101 Dothideomycetes genomes: a test case for predicting lifestyles and emergence of pathogens.</title>
        <authorList>
            <person name="Haridas S."/>
            <person name="Albert R."/>
            <person name="Binder M."/>
            <person name="Bloem J."/>
            <person name="Labutti K."/>
            <person name="Salamov A."/>
            <person name="Andreopoulos B."/>
            <person name="Baker S."/>
            <person name="Barry K."/>
            <person name="Bills G."/>
            <person name="Bluhm B."/>
            <person name="Cannon C."/>
            <person name="Castanera R."/>
            <person name="Culley D."/>
            <person name="Daum C."/>
            <person name="Ezra D."/>
            <person name="Gonzalez J."/>
            <person name="Henrissat B."/>
            <person name="Kuo A."/>
            <person name="Liang C."/>
            <person name="Lipzen A."/>
            <person name="Lutzoni F."/>
            <person name="Magnuson J."/>
            <person name="Mondo S."/>
            <person name="Nolan M."/>
            <person name="Ohm R."/>
            <person name="Pangilinan J."/>
            <person name="Park H.-J."/>
            <person name="Ramirez L."/>
            <person name="Alfaro M."/>
            <person name="Sun H."/>
            <person name="Tritt A."/>
            <person name="Yoshinaga Y."/>
            <person name="Zwiers L.-H."/>
            <person name="Turgeon B."/>
            <person name="Goodwin S."/>
            <person name="Spatafora J."/>
            <person name="Crous P."/>
            <person name="Grigoriev I."/>
        </authorList>
    </citation>
    <scope>NUCLEOTIDE SEQUENCE</scope>
    <source>
        <strain evidence="3">CBS 379.55</strain>
    </source>
</reference>
<accession>A0A6A6JKF6</accession>
<evidence type="ECO:0000313" key="3">
    <source>
        <dbReference type="EMBL" id="KAF2277081.1"/>
    </source>
</evidence>
<feature type="transmembrane region" description="Helical" evidence="2">
    <location>
        <begin position="222"/>
        <end position="245"/>
    </location>
</feature>
<dbReference type="PANTHER" id="PTHR15887:SF1">
    <property type="entry name" value="TRANSMEMBRANE PROTEIN 69"/>
    <property type="match status" value="1"/>
</dbReference>
<organism evidence="3 4">
    <name type="scientific">Westerdykella ornata</name>
    <dbReference type="NCBI Taxonomy" id="318751"/>
    <lineage>
        <taxon>Eukaryota</taxon>
        <taxon>Fungi</taxon>
        <taxon>Dikarya</taxon>
        <taxon>Ascomycota</taxon>
        <taxon>Pezizomycotina</taxon>
        <taxon>Dothideomycetes</taxon>
        <taxon>Pleosporomycetidae</taxon>
        <taxon>Pleosporales</taxon>
        <taxon>Sporormiaceae</taxon>
        <taxon>Westerdykella</taxon>
    </lineage>
</organism>
<feature type="region of interest" description="Disordered" evidence="1">
    <location>
        <begin position="328"/>
        <end position="350"/>
    </location>
</feature>
<gene>
    <name evidence="3" type="ORF">EI97DRAFT_466621</name>
</gene>
<keyword evidence="2" id="KW-0472">Membrane</keyword>
<dbReference type="GeneID" id="54554719"/>
<feature type="transmembrane region" description="Helical" evidence="2">
    <location>
        <begin position="191"/>
        <end position="210"/>
    </location>
</feature>
<proteinExistence type="predicted"/>
<feature type="transmembrane region" description="Helical" evidence="2">
    <location>
        <begin position="140"/>
        <end position="165"/>
    </location>
</feature>
<dbReference type="RefSeq" id="XP_033654620.1">
    <property type="nucleotide sequence ID" value="XM_033801544.1"/>
</dbReference>
<dbReference type="EMBL" id="ML986491">
    <property type="protein sequence ID" value="KAF2277081.1"/>
    <property type="molecule type" value="Genomic_DNA"/>
</dbReference>